<evidence type="ECO:0000313" key="3">
    <source>
        <dbReference type="Proteomes" id="UP000799764"/>
    </source>
</evidence>
<dbReference type="EMBL" id="MU001492">
    <property type="protein sequence ID" value="KAF2451155.1"/>
    <property type="molecule type" value="Genomic_DNA"/>
</dbReference>
<evidence type="ECO:0000256" key="1">
    <source>
        <dbReference type="SAM" id="MobiDB-lite"/>
    </source>
</evidence>
<proteinExistence type="predicted"/>
<name>A0A9P4PVP7_9PLEO</name>
<dbReference type="Proteomes" id="UP000799764">
    <property type="component" value="Unassembled WGS sequence"/>
</dbReference>
<evidence type="ECO:0000313" key="2">
    <source>
        <dbReference type="EMBL" id="KAF2451155.1"/>
    </source>
</evidence>
<sequence>MGVLAGGEGEEEDEDEEEDEGEDKGEARTWTALRGGRSRSLFNAHCAAMVDGRAGVC</sequence>
<protein>
    <submittedName>
        <fullName evidence="2">Uncharacterized protein</fullName>
    </submittedName>
</protein>
<organism evidence="2 3">
    <name type="scientific">Karstenula rhodostoma CBS 690.94</name>
    <dbReference type="NCBI Taxonomy" id="1392251"/>
    <lineage>
        <taxon>Eukaryota</taxon>
        <taxon>Fungi</taxon>
        <taxon>Dikarya</taxon>
        <taxon>Ascomycota</taxon>
        <taxon>Pezizomycotina</taxon>
        <taxon>Dothideomycetes</taxon>
        <taxon>Pleosporomycetidae</taxon>
        <taxon>Pleosporales</taxon>
        <taxon>Massarineae</taxon>
        <taxon>Didymosphaeriaceae</taxon>
        <taxon>Karstenula</taxon>
    </lineage>
</organism>
<accession>A0A9P4PVP7</accession>
<comment type="caution">
    <text evidence="2">The sequence shown here is derived from an EMBL/GenBank/DDBJ whole genome shotgun (WGS) entry which is preliminary data.</text>
</comment>
<feature type="compositionally biased region" description="Acidic residues" evidence="1">
    <location>
        <begin position="8"/>
        <end position="23"/>
    </location>
</feature>
<gene>
    <name evidence="2" type="ORF">P171DRAFT_425688</name>
</gene>
<reference evidence="2" key="1">
    <citation type="journal article" date="2020" name="Stud. Mycol.">
        <title>101 Dothideomycetes genomes: a test case for predicting lifestyles and emergence of pathogens.</title>
        <authorList>
            <person name="Haridas S."/>
            <person name="Albert R."/>
            <person name="Binder M."/>
            <person name="Bloem J."/>
            <person name="Labutti K."/>
            <person name="Salamov A."/>
            <person name="Andreopoulos B."/>
            <person name="Baker S."/>
            <person name="Barry K."/>
            <person name="Bills G."/>
            <person name="Bluhm B."/>
            <person name="Cannon C."/>
            <person name="Castanera R."/>
            <person name="Culley D."/>
            <person name="Daum C."/>
            <person name="Ezra D."/>
            <person name="Gonzalez J."/>
            <person name="Henrissat B."/>
            <person name="Kuo A."/>
            <person name="Liang C."/>
            <person name="Lipzen A."/>
            <person name="Lutzoni F."/>
            <person name="Magnuson J."/>
            <person name="Mondo S."/>
            <person name="Nolan M."/>
            <person name="Ohm R."/>
            <person name="Pangilinan J."/>
            <person name="Park H.-J."/>
            <person name="Ramirez L."/>
            <person name="Alfaro M."/>
            <person name="Sun H."/>
            <person name="Tritt A."/>
            <person name="Yoshinaga Y."/>
            <person name="Zwiers L.-H."/>
            <person name="Turgeon B."/>
            <person name="Goodwin S."/>
            <person name="Spatafora J."/>
            <person name="Crous P."/>
            <person name="Grigoriev I."/>
        </authorList>
    </citation>
    <scope>NUCLEOTIDE SEQUENCE</scope>
    <source>
        <strain evidence="2">CBS 690.94</strain>
    </source>
</reference>
<feature type="region of interest" description="Disordered" evidence="1">
    <location>
        <begin position="1"/>
        <end position="31"/>
    </location>
</feature>
<dbReference type="AlphaFoldDB" id="A0A9P4PVP7"/>
<keyword evidence="3" id="KW-1185">Reference proteome</keyword>